<keyword evidence="2" id="KW-0521">NADP</keyword>
<dbReference type="PRINTS" id="PR00081">
    <property type="entry name" value="GDHRDH"/>
</dbReference>
<evidence type="ECO:0000313" key="6">
    <source>
        <dbReference type="Proteomes" id="UP000053477"/>
    </source>
</evidence>
<evidence type="ECO:0000256" key="4">
    <source>
        <dbReference type="RuleBase" id="RU000363"/>
    </source>
</evidence>
<dbReference type="Pfam" id="PF00106">
    <property type="entry name" value="adh_short"/>
    <property type="match status" value="1"/>
</dbReference>
<evidence type="ECO:0000256" key="3">
    <source>
        <dbReference type="ARBA" id="ARBA00023002"/>
    </source>
</evidence>
<evidence type="ECO:0000256" key="1">
    <source>
        <dbReference type="ARBA" id="ARBA00006484"/>
    </source>
</evidence>
<proteinExistence type="inferred from homology"/>
<dbReference type="InterPro" id="IPR002347">
    <property type="entry name" value="SDR_fam"/>
</dbReference>
<keyword evidence="3" id="KW-0560">Oxidoreductase</keyword>
<dbReference type="OrthoDB" id="2102561at2759"/>
<evidence type="ECO:0000256" key="2">
    <source>
        <dbReference type="ARBA" id="ARBA00022857"/>
    </source>
</evidence>
<organism evidence="5 6">
    <name type="scientific">Schizopora paradoxa</name>
    <dbReference type="NCBI Taxonomy" id="27342"/>
    <lineage>
        <taxon>Eukaryota</taxon>
        <taxon>Fungi</taxon>
        <taxon>Dikarya</taxon>
        <taxon>Basidiomycota</taxon>
        <taxon>Agaricomycotina</taxon>
        <taxon>Agaricomycetes</taxon>
        <taxon>Hymenochaetales</taxon>
        <taxon>Schizoporaceae</taxon>
        <taxon>Schizopora</taxon>
    </lineage>
</organism>
<dbReference type="InterPro" id="IPR036291">
    <property type="entry name" value="NAD(P)-bd_dom_sf"/>
</dbReference>
<dbReference type="EMBL" id="KQ085882">
    <property type="protein sequence ID" value="KLO20711.1"/>
    <property type="molecule type" value="Genomic_DNA"/>
</dbReference>
<sequence>MATTAKDVVLVTGCSKGGIGFALCEEFAQRGCIVYASARRLEALEGFTHPDIRKLCLDCTKDEDVKKAVAEVISAEGRIDILVNNAGVICISPMADVSIEQAQQTFDINVFGVLRTVQAVIPHMASRKKGLIVNVGSIVGDIPTPWNGMYCASKAALHSMTELLHMELKPLGLRAMLLTPGSVKSNLAANQAQVFHLPDNSLYKSYLKLIVGRMYASQEEGVSMPTETFARLAVDKMLASNPPLYVVLGGNTLVFSFLRWIPRMAVLWLIWRRFSQ</sequence>
<dbReference type="PANTHER" id="PTHR44169">
    <property type="entry name" value="NADPH-DEPENDENT 1-ACYLDIHYDROXYACETONE PHOSPHATE REDUCTASE"/>
    <property type="match status" value="1"/>
</dbReference>
<gene>
    <name evidence="5" type="ORF">SCHPADRAFT_816196</name>
</gene>
<dbReference type="PANTHER" id="PTHR44169:SF6">
    <property type="entry name" value="NADPH-DEPENDENT 1-ACYLDIHYDROXYACETONE PHOSPHATE REDUCTASE"/>
    <property type="match status" value="1"/>
</dbReference>
<dbReference type="GO" id="GO:0016491">
    <property type="term" value="F:oxidoreductase activity"/>
    <property type="evidence" value="ECO:0007669"/>
    <property type="project" value="UniProtKB-KW"/>
</dbReference>
<accession>A0A0H2SUA4</accession>
<comment type="similarity">
    <text evidence="1 4">Belongs to the short-chain dehydrogenases/reductases (SDR) family.</text>
</comment>
<reference evidence="5 6" key="1">
    <citation type="submission" date="2015-04" db="EMBL/GenBank/DDBJ databases">
        <title>Complete genome sequence of Schizopora paradoxa KUC8140, a cosmopolitan wood degrader in East Asia.</title>
        <authorList>
            <consortium name="DOE Joint Genome Institute"/>
            <person name="Min B."/>
            <person name="Park H."/>
            <person name="Jang Y."/>
            <person name="Kim J.-J."/>
            <person name="Kim K.H."/>
            <person name="Pangilinan J."/>
            <person name="Lipzen A."/>
            <person name="Riley R."/>
            <person name="Grigoriev I.V."/>
            <person name="Spatafora J.W."/>
            <person name="Choi I.-G."/>
        </authorList>
    </citation>
    <scope>NUCLEOTIDE SEQUENCE [LARGE SCALE GENOMIC DNA]</scope>
    <source>
        <strain evidence="5 6">KUC8140</strain>
    </source>
</reference>
<name>A0A0H2SUA4_9AGAM</name>
<dbReference type="FunCoup" id="A0A0H2SUA4">
    <property type="interactions" value="102"/>
</dbReference>
<dbReference type="InterPro" id="IPR020904">
    <property type="entry name" value="Sc_DH/Rdtase_CS"/>
</dbReference>
<dbReference type="CDD" id="cd05374">
    <property type="entry name" value="17beta-HSD-like_SDR_c"/>
    <property type="match status" value="1"/>
</dbReference>
<dbReference type="PRINTS" id="PR00080">
    <property type="entry name" value="SDRFAMILY"/>
</dbReference>
<dbReference type="Proteomes" id="UP000053477">
    <property type="component" value="Unassembled WGS sequence"/>
</dbReference>
<dbReference type="AlphaFoldDB" id="A0A0H2SUA4"/>
<dbReference type="Gene3D" id="3.40.50.720">
    <property type="entry name" value="NAD(P)-binding Rossmann-like Domain"/>
    <property type="match status" value="1"/>
</dbReference>
<dbReference type="STRING" id="27342.A0A0H2SUA4"/>
<dbReference type="FunFam" id="3.40.50.720:FF:000261">
    <property type="entry name" value="NADPH-dependent 1-acyldihydroxyacetone phosphate reductase"/>
    <property type="match status" value="1"/>
</dbReference>
<protein>
    <submittedName>
        <fullName evidence="5">Oxidoreductase</fullName>
    </submittedName>
</protein>
<dbReference type="InParanoid" id="A0A0H2SUA4"/>
<keyword evidence="6" id="KW-1185">Reference proteome</keyword>
<dbReference type="PROSITE" id="PS00061">
    <property type="entry name" value="ADH_SHORT"/>
    <property type="match status" value="1"/>
</dbReference>
<dbReference type="SUPFAM" id="SSF51735">
    <property type="entry name" value="NAD(P)-binding Rossmann-fold domains"/>
    <property type="match status" value="1"/>
</dbReference>
<evidence type="ECO:0000313" key="5">
    <source>
        <dbReference type="EMBL" id="KLO20711.1"/>
    </source>
</evidence>
<dbReference type="GO" id="GO:0005783">
    <property type="term" value="C:endoplasmic reticulum"/>
    <property type="evidence" value="ECO:0007669"/>
    <property type="project" value="TreeGrafter"/>
</dbReference>